<dbReference type="Proteomes" id="UP001165367">
    <property type="component" value="Unassembled WGS sequence"/>
</dbReference>
<gene>
    <name evidence="1" type="ORF">LZZ85_03325</name>
</gene>
<evidence type="ECO:0000313" key="2">
    <source>
        <dbReference type="Proteomes" id="UP001165367"/>
    </source>
</evidence>
<comment type="caution">
    <text evidence="1">The sequence shown here is derived from an EMBL/GenBank/DDBJ whole genome shotgun (WGS) entry which is preliminary data.</text>
</comment>
<name>A0ABS9KLZ6_9BACT</name>
<accession>A0ABS9KLZ6</accession>
<organism evidence="1 2">
    <name type="scientific">Terrimonas ginsenosidimutans</name>
    <dbReference type="NCBI Taxonomy" id="2908004"/>
    <lineage>
        <taxon>Bacteria</taxon>
        <taxon>Pseudomonadati</taxon>
        <taxon>Bacteroidota</taxon>
        <taxon>Chitinophagia</taxon>
        <taxon>Chitinophagales</taxon>
        <taxon>Chitinophagaceae</taxon>
        <taxon>Terrimonas</taxon>
    </lineage>
</organism>
<sequence>MKANSIKGNSPEEIRSALAKKMEEGFKPTLATVFISRKQDHKAVTKILSDAGVSIFGASTNGEFIDGDTGMGAIVLQC</sequence>
<dbReference type="EMBL" id="JAKLTR010000002">
    <property type="protein sequence ID" value="MCG2613290.1"/>
    <property type="molecule type" value="Genomic_DNA"/>
</dbReference>
<evidence type="ECO:0008006" key="3">
    <source>
        <dbReference type="Google" id="ProtNLM"/>
    </source>
</evidence>
<proteinExistence type="predicted"/>
<reference evidence="1" key="1">
    <citation type="submission" date="2022-01" db="EMBL/GenBank/DDBJ databases">
        <authorList>
            <person name="Jo J.-H."/>
            <person name="Im W.-T."/>
        </authorList>
    </citation>
    <scope>NUCLEOTIDE SEQUENCE</scope>
    <source>
        <strain evidence="1">NA20</strain>
    </source>
</reference>
<protein>
    <recommendedName>
        <fullName evidence="3">FIST domain-containing protein</fullName>
    </recommendedName>
</protein>
<dbReference type="RefSeq" id="WP_237868519.1">
    <property type="nucleotide sequence ID" value="NZ_JAKLTR010000002.1"/>
</dbReference>
<keyword evidence="2" id="KW-1185">Reference proteome</keyword>
<evidence type="ECO:0000313" key="1">
    <source>
        <dbReference type="EMBL" id="MCG2613290.1"/>
    </source>
</evidence>